<dbReference type="EMBL" id="BGZK01000535">
    <property type="protein sequence ID" value="GBP48974.1"/>
    <property type="molecule type" value="Genomic_DNA"/>
</dbReference>
<proteinExistence type="predicted"/>
<protein>
    <submittedName>
        <fullName evidence="1">Uncharacterized protein</fullName>
    </submittedName>
</protein>
<gene>
    <name evidence="1" type="ORF">EVAR_35594_1</name>
</gene>
<evidence type="ECO:0000313" key="1">
    <source>
        <dbReference type="EMBL" id="GBP48974.1"/>
    </source>
</evidence>
<organism evidence="1 2">
    <name type="scientific">Eumeta variegata</name>
    <name type="common">Bagworm moth</name>
    <name type="synonym">Eumeta japonica</name>
    <dbReference type="NCBI Taxonomy" id="151549"/>
    <lineage>
        <taxon>Eukaryota</taxon>
        <taxon>Metazoa</taxon>
        <taxon>Ecdysozoa</taxon>
        <taxon>Arthropoda</taxon>
        <taxon>Hexapoda</taxon>
        <taxon>Insecta</taxon>
        <taxon>Pterygota</taxon>
        <taxon>Neoptera</taxon>
        <taxon>Endopterygota</taxon>
        <taxon>Lepidoptera</taxon>
        <taxon>Glossata</taxon>
        <taxon>Ditrysia</taxon>
        <taxon>Tineoidea</taxon>
        <taxon>Psychidae</taxon>
        <taxon>Oiketicinae</taxon>
        <taxon>Eumeta</taxon>
    </lineage>
</organism>
<sequence length="217" mass="24031">MLFAVKISIKYPPAKGSSRIEQGIERQITFTVVETVLRILYGYENLETVKSCSLSPCPLFSCAESVKPAAISNFPVALSIPGSYISAKCGCTQSTTEDIQDRIQIFTITKIKSVTKVGFAITIPKPKDTLLSLDVSFREVVCYSKARTSHIHIHTGLSVSQPRPRTMRFYAFSKVNEKLRGKRFTDAEEAAAAYEKTVEATSRVREGKVFPSNSATY</sequence>
<accession>A0A4C1WFQ6</accession>
<evidence type="ECO:0000313" key="2">
    <source>
        <dbReference type="Proteomes" id="UP000299102"/>
    </source>
</evidence>
<name>A0A4C1WFQ6_EUMVA</name>
<dbReference type="Proteomes" id="UP000299102">
    <property type="component" value="Unassembled WGS sequence"/>
</dbReference>
<keyword evidence="2" id="KW-1185">Reference proteome</keyword>
<comment type="caution">
    <text evidence="1">The sequence shown here is derived from an EMBL/GenBank/DDBJ whole genome shotgun (WGS) entry which is preliminary data.</text>
</comment>
<dbReference type="AlphaFoldDB" id="A0A4C1WFQ6"/>
<reference evidence="1 2" key="1">
    <citation type="journal article" date="2019" name="Commun. Biol.">
        <title>The bagworm genome reveals a unique fibroin gene that provides high tensile strength.</title>
        <authorList>
            <person name="Kono N."/>
            <person name="Nakamura H."/>
            <person name="Ohtoshi R."/>
            <person name="Tomita M."/>
            <person name="Numata K."/>
            <person name="Arakawa K."/>
        </authorList>
    </citation>
    <scope>NUCLEOTIDE SEQUENCE [LARGE SCALE GENOMIC DNA]</scope>
</reference>